<dbReference type="AlphaFoldDB" id="A0A1F4XN08"/>
<evidence type="ECO:0000313" key="3">
    <source>
        <dbReference type="Proteomes" id="UP000177564"/>
    </source>
</evidence>
<accession>A0A1F4XN08</accession>
<reference evidence="2 3" key="1">
    <citation type="journal article" date="2016" name="Nat. Commun.">
        <title>Thousands of microbial genomes shed light on interconnected biogeochemical processes in an aquifer system.</title>
        <authorList>
            <person name="Anantharaman K."/>
            <person name="Brown C.T."/>
            <person name="Hug L.A."/>
            <person name="Sharon I."/>
            <person name="Castelle C.J."/>
            <person name="Probst A.J."/>
            <person name="Thomas B.C."/>
            <person name="Singh A."/>
            <person name="Wilkins M.J."/>
            <person name="Karaoz U."/>
            <person name="Brodie E.L."/>
            <person name="Williams K.H."/>
            <person name="Hubbard S.S."/>
            <person name="Banfield J.F."/>
        </authorList>
    </citation>
    <scope>NUCLEOTIDE SEQUENCE [LARGE SCALE GENOMIC DNA]</scope>
</reference>
<evidence type="ECO:0000313" key="2">
    <source>
        <dbReference type="EMBL" id="OGC83020.1"/>
    </source>
</evidence>
<gene>
    <name evidence="2" type="ORF">A3D68_01360</name>
</gene>
<keyword evidence="1" id="KW-0472">Membrane</keyword>
<evidence type="ECO:0000256" key="1">
    <source>
        <dbReference type="SAM" id="Phobius"/>
    </source>
</evidence>
<dbReference type="EMBL" id="MEWU01000031">
    <property type="protein sequence ID" value="OGC83020.1"/>
    <property type="molecule type" value="Genomic_DNA"/>
</dbReference>
<name>A0A1F4XN08_9BACT</name>
<sequence length="189" mass="21834">MLYVEIGITLYIGSGKMEGVGVLFIIVAAVIVLKLIVGWMRFEENPPWPTLLEIWKEGLVGSGRYAWIKDLTAEEKILREGRFIDFGEYYDDYPDSKWNHGLTSHLNITEKGREKLLELLSEGIFSEEDINRDVIMKRVMYIRFPSGNIKKGTVSAVDFLRNYPIRDKDRRGSHELEERQARGIYGSMV</sequence>
<protein>
    <submittedName>
        <fullName evidence="2">Uncharacterized protein</fullName>
    </submittedName>
</protein>
<dbReference type="STRING" id="1797240.A3D68_01360"/>
<keyword evidence="1" id="KW-0812">Transmembrane</keyword>
<keyword evidence="1" id="KW-1133">Transmembrane helix</keyword>
<organism evidence="2 3">
    <name type="scientific">Candidatus Adlerbacteria bacterium RIFCSPHIGHO2_02_FULL_52_17</name>
    <dbReference type="NCBI Taxonomy" id="1797240"/>
    <lineage>
        <taxon>Bacteria</taxon>
        <taxon>Candidatus Adleribacteriota</taxon>
    </lineage>
</organism>
<dbReference type="Proteomes" id="UP000177564">
    <property type="component" value="Unassembled WGS sequence"/>
</dbReference>
<feature type="transmembrane region" description="Helical" evidence="1">
    <location>
        <begin position="20"/>
        <end position="37"/>
    </location>
</feature>
<comment type="caution">
    <text evidence="2">The sequence shown here is derived from an EMBL/GenBank/DDBJ whole genome shotgun (WGS) entry which is preliminary data.</text>
</comment>
<proteinExistence type="predicted"/>